<feature type="compositionally biased region" description="Polar residues" evidence="2">
    <location>
        <begin position="625"/>
        <end position="635"/>
    </location>
</feature>
<dbReference type="EMBL" id="ALBS01000107">
    <property type="protein sequence ID" value="EJT50414.1"/>
    <property type="molecule type" value="Genomic_DNA"/>
</dbReference>
<feature type="region of interest" description="Disordered" evidence="2">
    <location>
        <begin position="931"/>
        <end position="969"/>
    </location>
</feature>
<feature type="region of interest" description="Disordered" evidence="2">
    <location>
        <begin position="1"/>
        <end position="35"/>
    </location>
</feature>
<dbReference type="VEuPathDB" id="FungiDB:A1Q1_00258"/>
<accession>J6F0F0</accession>
<evidence type="ECO:0000256" key="2">
    <source>
        <dbReference type="SAM" id="MobiDB-lite"/>
    </source>
</evidence>
<comment type="caution">
    <text evidence="3">The sequence shown here is derived from an EMBL/GenBank/DDBJ whole genome shotgun (WGS) entry which is preliminary data.</text>
</comment>
<feature type="compositionally biased region" description="Polar residues" evidence="2">
    <location>
        <begin position="1028"/>
        <end position="1055"/>
    </location>
</feature>
<feature type="compositionally biased region" description="Polar residues" evidence="2">
    <location>
        <begin position="551"/>
        <end position="569"/>
    </location>
</feature>
<sequence length="1096" mass="118513">MSPPPSKAVIEPTTPSQRDASSSSADNDDDSPQRPFDIAARLGLDVFGQPDSPSASLMLTRTAETLHGLSQQLAELNLDEPASIVRCCCGSKAECPSSAARERWEAKLKLSGEIGHALLQRYEALERKYKRLEHNYELQRKALADSLRHVANLERANNTHMSKFADLTHSYEALEKRYVQATHSQSLTQQSLSHVRSELAKCRQTANAQTIALAASGGIEQRLAEAERRYEDTRDLQHAESRKLKEQLKWRAMAEDRIEIDEIKTARQRDAQELLANAKERLESLHSETSSPSETPEYQRTLEDLVATNTLLKHDTSELAHTLSQTMDENRALREELEELRSSRAPRSRPLSMEIRPMLTSNKGHMRTGSIPATSSERAHARVSSAIVSEANWGHFRRGSVAPSFTSTSTTDGPSISSPGNGIEYSSFSSPMNGERPMSPDMRVSPSVRHRSSISSTGGIPYISNGVAKSKGPRPLSLRSNSDRRNLTKRSMGVSEAINEWPADDENGASNDPTSGEEPPSPDTDTFRHTASRKRTSVLLPRMTSPMGHYDSNSSGNGASPSEKTSGTTDLDHKRVNRRTLLLLSRSTGVQTDPTDAEETPKSQRRPSHNSEPSVALSETPAGHSETSSLLGMSTSDRKGGVPQLTDLLEYLSKMLTQLRGVDIPTLNRRLKKQHLPGDVGHLSRSTIANLQTEVAELRHRFRSLLEVSDVSRREMTLLLKLLKDVFSDVLELQNVVNAVTIDPKLAKKLRREAFADPDAPPETTSGLGWIAAPLTSLFTAAQKPAEAPVVPATPSRDRIITPPAPPTRAAPKQQASTSATTTHISVEFGSSGPVRRALPALSQSVSDTSSVASRSVSAPITAGSARVRSRASRSDLMGIFAGAQPSGVSPAVRARVRHASSQYFGPSDRRIFSEPRERLSTIVDAVLDPGEGEEDVIPGDYEPPLLERTLRPRGLSDSSIRSSTLVEQPETSLLGSGIGFLSKGLYKIGEAALSSSAVDTTPATASAQTKSTQHLGLGQPRRPPLSSKGSDSTPALSIPTTAPSTAVSLGTSPGTLKRDFDDEDEIVIGGVLLSGGVGTPIVGTIPKASQWGITS</sequence>
<dbReference type="RefSeq" id="XP_014182061.1">
    <property type="nucleotide sequence ID" value="XM_014326586.1"/>
</dbReference>
<feature type="compositionally biased region" description="Polar residues" evidence="2">
    <location>
        <begin position="957"/>
        <end position="969"/>
    </location>
</feature>
<dbReference type="Proteomes" id="UP000002748">
    <property type="component" value="Unassembled WGS sequence"/>
</dbReference>
<dbReference type="KEGG" id="tasa:A1Q1_00258"/>
<dbReference type="OrthoDB" id="4088568at2759"/>
<organism evidence="3 4">
    <name type="scientific">Trichosporon asahii var. asahii (strain ATCC 90039 / CBS 2479 / JCM 2466 / KCTC 7840 / NBRC 103889/ NCYC 2677 / UAMH 7654)</name>
    <name type="common">Yeast</name>
    <dbReference type="NCBI Taxonomy" id="1186058"/>
    <lineage>
        <taxon>Eukaryota</taxon>
        <taxon>Fungi</taxon>
        <taxon>Dikarya</taxon>
        <taxon>Basidiomycota</taxon>
        <taxon>Agaricomycotina</taxon>
        <taxon>Tremellomycetes</taxon>
        <taxon>Trichosporonales</taxon>
        <taxon>Trichosporonaceae</taxon>
        <taxon>Trichosporon</taxon>
    </lineage>
</organism>
<feature type="region of interest" description="Disordered" evidence="2">
    <location>
        <begin position="787"/>
        <end position="821"/>
    </location>
</feature>
<proteinExistence type="predicted"/>
<feature type="compositionally biased region" description="Polar residues" evidence="2">
    <location>
        <begin position="403"/>
        <end position="432"/>
    </location>
</feature>
<name>J6F0F0_TRIAS</name>
<feature type="region of interest" description="Disordered" evidence="2">
    <location>
        <begin position="1004"/>
        <end position="1057"/>
    </location>
</feature>
<feature type="coiled-coil region" evidence="1">
    <location>
        <begin position="115"/>
        <end position="142"/>
    </location>
</feature>
<feature type="region of interest" description="Disordered" evidence="2">
    <location>
        <begin position="403"/>
        <end position="639"/>
    </location>
</feature>
<evidence type="ECO:0000256" key="1">
    <source>
        <dbReference type="SAM" id="Coils"/>
    </source>
</evidence>
<evidence type="ECO:0000313" key="3">
    <source>
        <dbReference type="EMBL" id="EJT50414.1"/>
    </source>
</evidence>
<dbReference type="AlphaFoldDB" id="J6F0F0"/>
<evidence type="ECO:0000313" key="4">
    <source>
        <dbReference type="Proteomes" id="UP000002748"/>
    </source>
</evidence>
<feature type="compositionally biased region" description="Low complexity" evidence="2">
    <location>
        <begin position="579"/>
        <end position="588"/>
    </location>
</feature>
<reference evidence="3 4" key="1">
    <citation type="journal article" date="2012" name="Eukaryot. Cell">
        <title>Draft genome sequence of CBS 2479, the standard type strain of Trichosporon asahii.</title>
        <authorList>
            <person name="Yang R.Y."/>
            <person name="Li H.T."/>
            <person name="Zhu H."/>
            <person name="Zhou G.P."/>
            <person name="Wang M."/>
            <person name="Wang L."/>
        </authorList>
    </citation>
    <scope>NUCLEOTIDE SEQUENCE [LARGE SCALE GENOMIC DNA]</scope>
    <source>
        <strain evidence="4">ATCC 90039 / CBS 2479 / JCM 2466 / KCTC 7840 / NCYC 2677 / UAMH 7654</strain>
    </source>
</reference>
<gene>
    <name evidence="3" type="ORF">A1Q1_00258</name>
</gene>
<protein>
    <submittedName>
        <fullName evidence="3">Uncharacterized protein</fullName>
    </submittedName>
</protein>
<dbReference type="HOGENOM" id="CLU_008847_0_0_1"/>
<keyword evidence="1" id="KW-0175">Coiled coil</keyword>
<dbReference type="GeneID" id="25983772"/>
<feature type="compositionally biased region" description="Polar residues" evidence="2">
    <location>
        <begin position="1004"/>
        <end position="1015"/>
    </location>
</feature>